<protein>
    <submittedName>
        <fullName evidence="3">3,4-dihydroxyphenylacetate 2,3-dioxygenase</fullName>
    </submittedName>
</protein>
<evidence type="ECO:0000256" key="1">
    <source>
        <dbReference type="ARBA" id="ARBA00023002"/>
    </source>
</evidence>
<keyword evidence="1" id="KW-0560">Oxidoreductase</keyword>
<dbReference type="Pfam" id="PF02900">
    <property type="entry name" value="LigB"/>
    <property type="match status" value="1"/>
</dbReference>
<dbReference type="PANTHER" id="PTHR30096">
    <property type="entry name" value="4,5-DOPA DIOXYGENASE EXTRADIOL-LIKE PROTEIN"/>
    <property type="match status" value="1"/>
</dbReference>
<sequence length="287" mass="32204">MGEVVLAAKITHVPSMYLSELPGKHQGCRQAAIDGHKEIGRRARELGADTAVVFDVHWLVNSGFHINCGERFEGIYTSNELPHFIKDMRYRYRGNPALGENIAAEANAAGVRTLAHNIPSLELEYGTLVPMRYMHMDVPGEQHLSVISIAAWNAWHRLEDSFTFGAAVRRAIEASDHKVLVLASGSLSHRFSDDREAENNLHKWTREFDRQVDMRVVDLWRQGRFREFCSMLPDYAEHCYGEGGMHDTAMLLGLLGGAEYDKPVEILTEPFGSSGTGQINAVFPLPW</sequence>
<evidence type="ECO:0000259" key="2">
    <source>
        <dbReference type="Pfam" id="PF02900"/>
    </source>
</evidence>
<dbReference type="RefSeq" id="WP_159661268.1">
    <property type="nucleotide sequence ID" value="NZ_AQPF01000033.1"/>
</dbReference>
<dbReference type="PANTHER" id="PTHR30096:SF9">
    <property type="entry name" value="4-HYDROXYPHENYLACETATE CATABOLISM PROTEIN"/>
    <property type="match status" value="1"/>
</dbReference>
<evidence type="ECO:0000313" key="3">
    <source>
        <dbReference type="EMBL" id="KAF0804316.1"/>
    </source>
</evidence>
<gene>
    <name evidence="3" type="ORF">A6D6_03153</name>
</gene>
<proteinExistence type="predicted"/>
<dbReference type="InterPro" id="IPR011984">
    <property type="entry name" value="HPCD"/>
</dbReference>
<accession>A0ABQ6Y510</accession>
<reference evidence="3 4" key="1">
    <citation type="submission" date="2012-09" db="EMBL/GenBank/DDBJ databases">
        <title>Genome Sequence of alkane-degrading Bacterium Alcanivorax sp. 6-D-6.</title>
        <authorList>
            <person name="Lai Q."/>
            <person name="Shao Z."/>
        </authorList>
    </citation>
    <scope>NUCLEOTIDE SEQUENCE [LARGE SCALE GENOMIC DNA]</scope>
    <source>
        <strain evidence="3 4">6-D-6</strain>
    </source>
</reference>
<keyword evidence="4" id="KW-1185">Reference proteome</keyword>
<dbReference type="NCBIfam" id="TIGR02298">
    <property type="entry name" value="HpaD_Fe"/>
    <property type="match status" value="1"/>
</dbReference>
<dbReference type="Proteomes" id="UP000771797">
    <property type="component" value="Unassembled WGS sequence"/>
</dbReference>
<dbReference type="InterPro" id="IPR004183">
    <property type="entry name" value="Xdiol_dOase_suB"/>
</dbReference>
<dbReference type="Gene3D" id="3.40.830.10">
    <property type="entry name" value="LigB-like"/>
    <property type="match status" value="1"/>
</dbReference>
<comment type="caution">
    <text evidence="3">The sequence shown here is derived from an EMBL/GenBank/DDBJ whole genome shotgun (WGS) entry which is preliminary data.</text>
</comment>
<dbReference type="EMBL" id="AQPF01000033">
    <property type="protein sequence ID" value="KAF0804316.1"/>
    <property type="molecule type" value="Genomic_DNA"/>
</dbReference>
<name>A0ABQ6Y510_9GAMM</name>
<dbReference type="CDD" id="cd07370">
    <property type="entry name" value="HPCD"/>
    <property type="match status" value="1"/>
</dbReference>
<dbReference type="SUPFAM" id="SSF53213">
    <property type="entry name" value="LigB-like"/>
    <property type="match status" value="1"/>
</dbReference>
<evidence type="ECO:0000313" key="4">
    <source>
        <dbReference type="Proteomes" id="UP000771797"/>
    </source>
</evidence>
<feature type="domain" description="Extradiol ring-cleavage dioxygenase class III enzyme subunit B" evidence="2">
    <location>
        <begin position="7"/>
        <end position="283"/>
    </location>
</feature>
<organism evidence="3 4">
    <name type="scientific">Alcanivorax xiamenensis</name>
    <dbReference type="NCBI Taxonomy" id="1177156"/>
    <lineage>
        <taxon>Bacteria</taxon>
        <taxon>Pseudomonadati</taxon>
        <taxon>Pseudomonadota</taxon>
        <taxon>Gammaproteobacteria</taxon>
        <taxon>Oceanospirillales</taxon>
        <taxon>Alcanivoracaceae</taxon>
        <taxon>Alcanivorax</taxon>
    </lineage>
</organism>